<gene>
    <name evidence="1" type="ORF">AB432_024235</name>
</gene>
<proteinExistence type="predicted"/>
<evidence type="ECO:0000313" key="1">
    <source>
        <dbReference type="EMBL" id="AWX57953.1"/>
    </source>
</evidence>
<dbReference type="Proteomes" id="UP000036061">
    <property type="component" value="Chromosome"/>
</dbReference>
<evidence type="ECO:0000313" key="2">
    <source>
        <dbReference type="Proteomes" id="UP000036061"/>
    </source>
</evidence>
<reference evidence="1 2" key="1">
    <citation type="journal article" date="2015" name="Genome Announc.">
        <title>Draft Genome Sequence of Brevibacillus brevis DZQ7, a Plant Growth-Promoting Rhizobacterium with Broad-Spectrum Antimicrobial Activity.</title>
        <authorList>
            <person name="Hou Q."/>
            <person name="Wang C."/>
            <person name="Hou X."/>
            <person name="Xia Z."/>
            <person name="Ye J."/>
            <person name="Liu K."/>
            <person name="Liu H."/>
            <person name="Wang J."/>
            <person name="Guo H."/>
            <person name="Yu X."/>
            <person name="Yang Y."/>
            <person name="Du B."/>
            <person name="Ding Y."/>
        </authorList>
    </citation>
    <scope>NUCLEOTIDE SEQUENCE [LARGE SCALE GENOMIC DNA]</scope>
    <source>
        <strain evidence="1 2">DZQ7</strain>
    </source>
</reference>
<name>A0A2Z4MNH9_BREBE</name>
<accession>A0A2Z4MNH9</accession>
<sequence>MKSFGFTIFEPVGIRTDYPLVDLEKKQVTARIFYKDKLLMTVLVDLRLDQIQKEGNLSEVAHLTTPDGMKVVEEEREISIIKSQAEFFIENSISNPEEYEEQLIKDQLHK</sequence>
<protein>
    <submittedName>
        <fullName evidence="1">Uncharacterized protein</fullName>
    </submittedName>
</protein>
<dbReference type="AlphaFoldDB" id="A0A2Z4MNH9"/>
<dbReference type="EMBL" id="CP030117">
    <property type="protein sequence ID" value="AWX57953.1"/>
    <property type="molecule type" value="Genomic_DNA"/>
</dbReference>
<organism evidence="1 2">
    <name type="scientific">Brevibacillus brevis</name>
    <name type="common">Bacillus brevis</name>
    <dbReference type="NCBI Taxonomy" id="1393"/>
    <lineage>
        <taxon>Bacteria</taxon>
        <taxon>Bacillati</taxon>
        <taxon>Bacillota</taxon>
        <taxon>Bacilli</taxon>
        <taxon>Bacillales</taxon>
        <taxon>Paenibacillaceae</taxon>
        <taxon>Brevibacillus</taxon>
    </lineage>
</organism>
<dbReference type="RefSeq" id="WP_048034467.1">
    <property type="nucleotide sequence ID" value="NZ_CP030117.1"/>
</dbReference>